<dbReference type="InterPro" id="IPR003593">
    <property type="entry name" value="AAA+_ATPase"/>
</dbReference>
<dbReference type="PANTHER" id="PTHR43394:SF1">
    <property type="entry name" value="ATP-BINDING CASSETTE SUB-FAMILY B MEMBER 10, MITOCHONDRIAL"/>
    <property type="match status" value="1"/>
</dbReference>
<name>A0ABY8LEB6_9RHOB</name>
<evidence type="ECO:0000259" key="9">
    <source>
        <dbReference type="PROSITE" id="PS50929"/>
    </source>
</evidence>
<evidence type="ECO:0000313" key="10">
    <source>
        <dbReference type="EMBL" id="WGH79661.1"/>
    </source>
</evidence>
<evidence type="ECO:0000259" key="8">
    <source>
        <dbReference type="PROSITE" id="PS50893"/>
    </source>
</evidence>
<dbReference type="InterPro" id="IPR039421">
    <property type="entry name" value="Type_1_exporter"/>
</dbReference>
<evidence type="ECO:0000256" key="4">
    <source>
        <dbReference type="ARBA" id="ARBA00022840"/>
    </source>
</evidence>
<keyword evidence="5 7" id="KW-1133">Transmembrane helix</keyword>
<comment type="subcellular location">
    <subcellularLocation>
        <location evidence="1">Cell membrane</location>
        <topology evidence="1">Multi-pass membrane protein</topology>
    </subcellularLocation>
</comment>
<organism evidence="10 11">
    <name type="scientific">Jannaschia ovalis</name>
    <dbReference type="NCBI Taxonomy" id="3038773"/>
    <lineage>
        <taxon>Bacteria</taxon>
        <taxon>Pseudomonadati</taxon>
        <taxon>Pseudomonadota</taxon>
        <taxon>Alphaproteobacteria</taxon>
        <taxon>Rhodobacterales</taxon>
        <taxon>Roseobacteraceae</taxon>
        <taxon>Jannaschia</taxon>
    </lineage>
</organism>
<dbReference type="NCBIfam" id="TIGR01842">
    <property type="entry name" value="type_I_sec_PrtD"/>
    <property type="match status" value="1"/>
</dbReference>
<dbReference type="PROSITE" id="PS50929">
    <property type="entry name" value="ABC_TM1F"/>
    <property type="match status" value="1"/>
</dbReference>
<feature type="transmembrane region" description="Helical" evidence="7">
    <location>
        <begin position="162"/>
        <end position="181"/>
    </location>
</feature>
<dbReference type="InterPro" id="IPR011527">
    <property type="entry name" value="ABC1_TM_dom"/>
</dbReference>
<evidence type="ECO:0000256" key="5">
    <source>
        <dbReference type="ARBA" id="ARBA00022989"/>
    </source>
</evidence>
<dbReference type="Pfam" id="PF00664">
    <property type="entry name" value="ABC_membrane"/>
    <property type="match status" value="1"/>
</dbReference>
<dbReference type="InterPro" id="IPR027417">
    <property type="entry name" value="P-loop_NTPase"/>
</dbReference>
<feature type="transmembrane region" description="Helical" evidence="7">
    <location>
        <begin position="60"/>
        <end position="78"/>
    </location>
</feature>
<evidence type="ECO:0000256" key="3">
    <source>
        <dbReference type="ARBA" id="ARBA00022741"/>
    </source>
</evidence>
<proteinExistence type="predicted"/>
<keyword evidence="4" id="KW-0067">ATP-binding</keyword>
<dbReference type="InterPro" id="IPR010128">
    <property type="entry name" value="ATPase_T1SS_PrtD-like"/>
</dbReference>
<evidence type="ECO:0000256" key="2">
    <source>
        <dbReference type="ARBA" id="ARBA00022692"/>
    </source>
</evidence>
<accession>A0ABY8LEB6</accession>
<gene>
    <name evidence="10" type="ORF">P8627_05200</name>
</gene>
<keyword evidence="6 7" id="KW-0472">Membrane</keyword>
<protein>
    <submittedName>
        <fullName evidence="10">Type I secretion system permease/ATPase</fullName>
    </submittedName>
</protein>
<dbReference type="InterPro" id="IPR003439">
    <property type="entry name" value="ABC_transporter-like_ATP-bd"/>
</dbReference>
<feature type="transmembrane region" description="Helical" evidence="7">
    <location>
        <begin position="262"/>
        <end position="284"/>
    </location>
</feature>
<dbReference type="SUPFAM" id="SSF90123">
    <property type="entry name" value="ABC transporter transmembrane region"/>
    <property type="match status" value="1"/>
</dbReference>
<feature type="domain" description="ABC transporter" evidence="8">
    <location>
        <begin position="334"/>
        <end position="570"/>
    </location>
</feature>
<dbReference type="InterPro" id="IPR017871">
    <property type="entry name" value="ABC_transporter-like_CS"/>
</dbReference>
<dbReference type="PROSITE" id="PS50893">
    <property type="entry name" value="ABC_TRANSPORTER_2"/>
    <property type="match status" value="1"/>
</dbReference>
<keyword evidence="11" id="KW-1185">Reference proteome</keyword>
<dbReference type="PANTHER" id="PTHR43394">
    <property type="entry name" value="ATP-DEPENDENT PERMEASE MDL1, MITOCHONDRIAL"/>
    <property type="match status" value="1"/>
</dbReference>
<reference evidence="10 11" key="1">
    <citation type="submission" date="2023-04" db="EMBL/GenBank/DDBJ databases">
        <title>Jannaschia ovalis sp. nov., a marine bacterium isolated from sea tidal flat.</title>
        <authorList>
            <person name="Kwon D.Y."/>
            <person name="Kim J.-J."/>
        </authorList>
    </citation>
    <scope>NUCLEOTIDE SEQUENCE [LARGE SCALE GENOMIC DNA]</scope>
    <source>
        <strain evidence="10 11">GRR-S6-38</strain>
    </source>
</reference>
<evidence type="ECO:0000313" key="11">
    <source>
        <dbReference type="Proteomes" id="UP001243420"/>
    </source>
</evidence>
<evidence type="ECO:0000256" key="7">
    <source>
        <dbReference type="SAM" id="Phobius"/>
    </source>
</evidence>
<dbReference type="PROSITE" id="PS00211">
    <property type="entry name" value="ABC_TRANSPORTER_1"/>
    <property type="match status" value="1"/>
</dbReference>
<keyword evidence="3" id="KW-0547">Nucleotide-binding</keyword>
<dbReference type="SUPFAM" id="SSF52540">
    <property type="entry name" value="P-loop containing nucleoside triphosphate hydrolases"/>
    <property type="match status" value="1"/>
</dbReference>
<dbReference type="SMART" id="SM00382">
    <property type="entry name" value="AAA"/>
    <property type="match status" value="1"/>
</dbReference>
<feature type="transmembrane region" description="Helical" evidence="7">
    <location>
        <begin position="131"/>
        <end position="156"/>
    </location>
</feature>
<feature type="domain" description="ABC transmembrane type-1" evidence="9">
    <location>
        <begin position="25"/>
        <end position="303"/>
    </location>
</feature>
<sequence>MPPRPAFGPDDPVARALAPSRGLLAMAFLFSVFVNLLMLTGPLYMLQVYDRVLGSRSEETLVALSILATFLFVTMGVLDHARGRVMARVGARLQAALDGTVFDATLRAEAARPGPPPPASPMTHIDAIRRLLASPVFLALFDLPWTPLFLAAIFLFHPALGWLAMAGGAALVALALANRAATAGPALRAQAAEAEAEAIARQVAAQAEVTRALGMAPAARHRWADPRGAALVQAVTQSDRAGGFTTATKTARLFLQSAMLGLGAWLVLQGALTAGAMIAGSILLGRALAPIETLVGQWQLVGAARRGQRAIRDMLRALPPPAPRLSLPVPRGHLSVADLTLIPPGGGPPVLRGLSFALRPGQALGVIGASGAGKTSLARALCGIWPPAAGQVRLDGATLDQYAPEDLGAHIGYLPQVVTLIDGTIAQNIARLRSDADPAAIHAAARRAAAHDMITALPEGYDTRIGAEGGGLSGGQIQRIGLARALFGAPRILVLDEPNSNLDHAGGQALNHAIREMKAAGCTVIVIAHRPAAIRDCDLLLRLERGVKLAFGPRDDVLRQTVRNHALLTAVAEEGP</sequence>
<dbReference type="InterPro" id="IPR036640">
    <property type="entry name" value="ABC1_TM_sf"/>
</dbReference>
<evidence type="ECO:0000256" key="6">
    <source>
        <dbReference type="ARBA" id="ARBA00023136"/>
    </source>
</evidence>
<dbReference type="Gene3D" id="3.40.50.300">
    <property type="entry name" value="P-loop containing nucleotide triphosphate hydrolases"/>
    <property type="match status" value="1"/>
</dbReference>
<evidence type="ECO:0000256" key="1">
    <source>
        <dbReference type="ARBA" id="ARBA00004651"/>
    </source>
</evidence>
<dbReference type="RefSeq" id="WP_279966586.1">
    <property type="nucleotide sequence ID" value="NZ_CP122537.1"/>
</dbReference>
<dbReference type="Pfam" id="PF00005">
    <property type="entry name" value="ABC_tran"/>
    <property type="match status" value="1"/>
</dbReference>
<dbReference type="Gene3D" id="1.20.1560.10">
    <property type="entry name" value="ABC transporter type 1, transmembrane domain"/>
    <property type="match status" value="1"/>
</dbReference>
<dbReference type="Proteomes" id="UP001243420">
    <property type="component" value="Chromosome"/>
</dbReference>
<feature type="transmembrane region" description="Helical" evidence="7">
    <location>
        <begin position="23"/>
        <end position="45"/>
    </location>
</feature>
<keyword evidence="2 7" id="KW-0812">Transmembrane</keyword>
<dbReference type="EMBL" id="CP122537">
    <property type="protein sequence ID" value="WGH79661.1"/>
    <property type="molecule type" value="Genomic_DNA"/>
</dbReference>